<sequence>MGFEYQCPQLPSLGPDSKGITYKADVEAIQRTAFSLFDQGKEVALIAHSAGGVPACVATQGLTISQRAKEGKPGGFRHIIFLAAFAIPVRGYDLLQTLGGTWPDWQIAGEPYTKGHLIHLQEFAKDKFYNDLPDNEAQKQFESLLPHSQDAFETPVNFIPADVTIPKTYIICENDQALPVEVQRELVSQTPGLRAETLDTGHSPFLSQPDKCAELMRKVLASE</sequence>
<dbReference type="AlphaFoldDB" id="A0A9P9WPE6"/>
<evidence type="ECO:0000313" key="3">
    <source>
        <dbReference type="Proteomes" id="UP000829685"/>
    </source>
</evidence>
<name>A0A9P9WPE6_9PEZI</name>
<accession>A0A9P9WPE6</accession>
<keyword evidence="3" id="KW-1185">Reference proteome</keyword>
<organism evidence="2 3">
    <name type="scientific">Neoarthrinium moseri</name>
    <dbReference type="NCBI Taxonomy" id="1658444"/>
    <lineage>
        <taxon>Eukaryota</taxon>
        <taxon>Fungi</taxon>
        <taxon>Dikarya</taxon>
        <taxon>Ascomycota</taxon>
        <taxon>Pezizomycotina</taxon>
        <taxon>Sordariomycetes</taxon>
        <taxon>Xylariomycetidae</taxon>
        <taxon>Amphisphaeriales</taxon>
        <taxon>Apiosporaceae</taxon>
        <taxon>Neoarthrinium</taxon>
    </lineage>
</organism>
<dbReference type="EMBL" id="JAFIMR010000010">
    <property type="protein sequence ID" value="KAI1873631.1"/>
    <property type="molecule type" value="Genomic_DNA"/>
</dbReference>
<comment type="caution">
    <text evidence="2">The sequence shown here is derived from an EMBL/GenBank/DDBJ whole genome shotgun (WGS) entry which is preliminary data.</text>
</comment>
<dbReference type="InterPro" id="IPR029058">
    <property type="entry name" value="AB_hydrolase_fold"/>
</dbReference>
<dbReference type="SUPFAM" id="SSF53474">
    <property type="entry name" value="alpha/beta-Hydrolases"/>
    <property type="match status" value="1"/>
</dbReference>
<dbReference type="InterPro" id="IPR052897">
    <property type="entry name" value="Sec-Metab_Biosynth_Hydrolase"/>
</dbReference>
<reference evidence="2" key="1">
    <citation type="submission" date="2021-03" db="EMBL/GenBank/DDBJ databases">
        <title>Revisited historic fungal species revealed as producer of novel bioactive compounds through whole genome sequencing and comparative genomics.</title>
        <authorList>
            <person name="Vignolle G.A."/>
            <person name="Hochenegger N."/>
            <person name="Mach R.L."/>
            <person name="Mach-Aigner A.R."/>
            <person name="Javad Rahimi M."/>
            <person name="Salim K.A."/>
            <person name="Chan C.M."/>
            <person name="Lim L.B.L."/>
            <person name="Cai F."/>
            <person name="Druzhinina I.S."/>
            <person name="U'Ren J.M."/>
            <person name="Derntl C."/>
        </authorList>
    </citation>
    <scope>NUCLEOTIDE SEQUENCE</scope>
    <source>
        <strain evidence="2">TUCIM 5799</strain>
    </source>
</reference>
<dbReference type="InterPro" id="IPR000073">
    <property type="entry name" value="AB_hydrolase_1"/>
</dbReference>
<dbReference type="Proteomes" id="UP000829685">
    <property type="component" value="Unassembled WGS sequence"/>
</dbReference>
<gene>
    <name evidence="2" type="ORF">JX265_005253</name>
</gene>
<dbReference type="OrthoDB" id="1263307at2759"/>
<dbReference type="PANTHER" id="PTHR37017">
    <property type="entry name" value="AB HYDROLASE-1 DOMAIN-CONTAINING PROTEIN-RELATED"/>
    <property type="match status" value="1"/>
</dbReference>
<proteinExistence type="predicted"/>
<dbReference type="Gene3D" id="3.40.50.1820">
    <property type="entry name" value="alpha/beta hydrolase"/>
    <property type="match status" value="1"/>
</dbReference>
<feature type="domain" description="AB hydrolase-1" evidence="1">
    <location>
        <begin position="7"/>
        <end position="214"/>
    </location>
</feature>
<evidence type="ECO:0000259" key="1">
    <source>
        <dbReference type="Pfam" id="PF12697"/>
    </source>
</evidence>
<evidence type="ECO:0000313" key="2">
    <source>
        <dbReference type="EMBL" id="KAI1873631.1"/>
    </source>
</evidence>
<protein>
    <recommendedName>
        <fullName evidence="1">AB hydrolase-1 domain-containing protein</fullName>
    </recommendedName>
</protein>
<dbReference type="Pfam" id="PF12697">
    <property type="entry name" value="Abhydrolase_6"/>
    <property type="match status" value="1"/>
</dbReference>
<dbReference type="PANTHER" id="PTHR37017:SF11">
    <property type="entry name" value="ESTERASE_LIPASE_THIOESTERASE DOMAIN-CONTAINING PROTEIN"/>
    <property type="match status" value="1"/>
</dbReference>